<dbReference type="CDD" id="cd06464">
    <property type="entry name" value="ACD_sHsps-like"/>
    <property type="match status" value="1"/>
</dbReference>
<evidence type="ECO:0000256" key="3">
    <source>
        <dbReference type="RuleBase" id="RU003616"/>
    </source>
</evidence>
<dbReference type="AlphaFoldDB" id="G7DTL4"/>
<dbReference type="PANTHER" id="PTHR11527">
    <property type="entry name" value="HEAT-SHOCK PROTEIN 20 FAMILY MEMBER"/>
    <property type="match status" value="1"/>
</dbReference>
<comment type="caution">
    <text evidence="6">The sequence shown here is derived from an EMBL/GenBank/DDBJ whole genome shotgun (WGS) entry which is preliminary data.</text>
</comment>
<dbReference type="OMA" id="MSLARQF"/>
<dbReference type="Pfam" id="PF00011">
    <property type="entry name" value="HSP20"/>
    <property type="match status" value="1"/>
</dbReference>
<evidence type="ECO:0000256" key="2">
    <source>
        <dbReference type="PROSITE-ProRule" id="PRU00285"/>
    </source>
</evidence>
<dbReference type="InterPro" id="IPR002068">
    <property type="entry name" value="A-crystallin/Hsp20_dom"/>
</dbReference>
<evidence type="ECO:0000259" key="5">
    <source>
        <dbReference type="PROSITE" id="PS01031"/>
    </source>
</evidence>
<evidence type="ECO:0000256" key="1">
    <source>
        <dbReference type="ARBA" id="ARBA00023016"/>
    </source>
</evidence>
<dbReference type="OrthoDB" id="1431247at2759"/>
<organism evidence="6 7">
    <name type="scientific">Mixia osmundae (strain CBS 9802 / IAM 14324 / JCM 22182 / KY 12970)</name>
    <dbReference type="NCBI Taxonomy" id="764103"/>
    <lineage>
        <taxon>Eukaryota</taxon>
        <taxon>Fungi</taxon>
        <taxon>Dikarya</taxon>
        <taxon>Basidiomycota</taxon>
        <taxon>Pucciniomycotina</taxon>
        <taxon>Mixiomycetes</taxon>
        <taxon>Mixiales</taxon>
        <taxon>Mixiaceae</taxon>
        <taxon>Mixia</taxon>
    </lineage>
</organism>
<dbReference type="EMBL" id="BABT02000025">
    <property type="protein sequence ID" value="GAA93861.1"/>
    <property type="molecule type" value="Genomic_DNA"/>
</dbReference>
<evidence type="ECO:0000256" key="4">
    <source>
        <dbReference type="SAM" id="MobiDB-lite"/>
    </source>
</evidence>
<feature type="compositionally biased region" description="Polar residues" evidence="4">
    <location>
        <begin position="132"/>
        <end position="144"/>
    </location>
</feature>
<comment type="similarity">
    <text evidence="2 3">Belongs to the small heat shock protein (HSP20) family.</text>
</comment>
<proteinExistence type="inferred from homology"/>
<feature type="region of interest" description="Disordered" evidence="4">
    <location>
        <begin position="132"/>
        <end position="156"/>
    </location>
</feature>
<sequence length="213" mass="24029">MPFFRRRTEASEEVPVSHIASEETPRHRIYRDIDDLFDMSLSRVFPELRTALRMLEDPFFTRSSVLPSLFEGPLSRGLQHKMIQPAVDVHEQKDGYMIEVEIPGAKKEDLEVSFGENGQVLSLSGKVERSYATKSHGSSEQTEAVSKESESQVITRDEPAFSERIFGSFRRSIRLPEPVDTKSVTATYANGVLSIEAKKKLIEGANWQPISIA</sequence>
<evidence type="ECO:0000313" key="6">
    <source>
        <dbReference type="EMBL" id="GAA93861.1"/>
    </source>
</evidence>
<accession>G7DTL4</accession>
<dbReference type="PROSITE" id="PS01031">
    <property type="entry name" value="SHSP"/>
    <property type="match status" value="1"/>
</dbReference>
<keyword evidence="1" id="KW-0346">Stress response</keyword>
<dbReference type="eggNOG" id="KOG0710">
    <property type="taxonomic scope" value="Eukaryota"/>
</dbReference>
<dbReference type="InterPro" id="IPR031107">
    <property type="entry name" value="Small_HSP"/>
</dbReference>
<reference evidence="6 7" key="2">
    <citation type="journal article" date="2012" name="Open Biol.">
        <title>Characteristics of nucleosomes and linker DNA regions on the genome of the basidiomycete Mixia osmundae revealed by mono- and dinucleosome mapping.</title>
        <authorList>
            <person name="Nishida H."/>
            <person name="Kondo S."/>
            <person name="Matsumoto T."/>
            <person name="Suzuki Y."/>
            <person name="Yoshikawa H."/>
            <person name="Taylor T.D."/>
            <person name="Sugiyama J."/>
        </authorList>
    </citation>
    <scope>NUCLEOTIDE SEQUENCE [LARGE SCALE GENOMIC DNA]</scope>
    <source>
        <strain evidence="7">CBS 9802 / IAM 14324 / JCM 22182 / KY 12970</strain>
    </source>
</reference>
<dbReference type="RefSeq" id="XP_014571377.1">
    <property type="nucleotide sequence ID" value="XM_014715891.1"/>
</dbReference>
<evidence type="ECO:0000313" key="7">
    <source>
        <dbReference type="Proteomes" id="UP000009131"/>
    </source>
</evidence>
<dbReference type="STRING" id="764103.G7DTL4"/>
<dbReference type="InterPro" id="IPR008978">
    <property type="entry name" value="HSP20-like_chaperone"/>
</dbReference>
<dbReference type="SUPFAM" id="SSF49764">
    <property type="entry name" value="HSP20-like chaperones"/>
    <property type="match status" value="1"/>
</dbReference>
<feature type="compositionally biased region" description="Basic and acidic residues" evidence="4">
    <location>
        <begin position="145"/>
        <end position="156"/>
    </location>
</feature>
<protein>
    <recommendedName>
        <fullName evidence="5">SHSP domain-containing protein</fullName>
    </recommendedName>
</protein>
<dbReference type="Proteomes" id="UP000009131">
    <property type="component" value="Unassembled WGS sequence"/>
</dbReference>
<feature type="domain" description="SHSP" evidence="5">
    <location>
        <begin position="78"/>
        <end position="213"/>
    </location>
</feature>
<name>G7DTL4_MIXOS</name>
<keyword evidence="7" id="KW-1185">Reference proteome</keyword>
<reference evidence="6 7" key="1">
    <citation type="journal article" date="2011" name="J. Gen. Appl. Microbiol.">
        <title>Draft genome sequencing of the enigmatic basidiomycete Mixia osmundae.</title>
        <authorList>
            <person name="Nishida H."/>
            <person name="Nagatsuka Y."/>
            <person name="Sugiyama J."/>
        </authorList>
    </citation>
    <scope>NUCLEOTIDE SEQUENCE [LARGE SCALE GENOMIC DNA]</scope>
    <source>
        <strain evidence="7">CBS 9802 / IAM 14324 / JCM 22182 / KY 12970</strain>
    </source>
</reference>
<dbReference type="InParanoid" id="G7DTL4"/>
<dbReference type="Gene3D" id="2.60.40.790">
    <property type="match status" value="1"/>
</dbReference>
<dbReference type="HOGENOM" id="CLU_046737_1_3_1"/>
<gene>
    <name evidence="6" type="primary">Mo00507</name>
    <name evidence="6" type="ORF">E5Q_00507</name>
</gene>